<gene>
    <name evidence="3" type="ORF">SAMN05216548_114116</name>
</gene>
<evidence type="ECO:0000313" key="4">
    <source>
        <dbReference type="Proteomes" id="UP000199647"/>
    </source>
</evidence>
<feature type="transmembrane region" description="Helical" evidence="1">
    <location>
        <begin position="21"/>
        <end position="40"/>
    </location>
</feature>
<dbReference type="EMBL" id="FOFG01000014">
    <property type="protein sequence ID" value="SER28993.1"/>
    <property type="molecule type" value="Genomic_DNA"/>
</dbReference>
<proteinExistence type="predicted"/>
<dbReference type="OrthoDB" id="9812349at2"/>
<dbReference type="Pfam" id="PF05656">
    <property type="entry name" value="DUF805"/>
    <property type="match status" value="1"/>
</dbReference>
<feature type="transmembrane region" description="Helical" evidence="1">
    <location>
        <begin position="52"/>
        <end position="71"/>
    </location>
</feature>
<evidence type="ECO:0000259" key="2">
    <source>
        <dbReference type="Pfam" id="PF09851"/>
    </source>
</evidence>
<dbReference type="Pfam" id="PF09851">
    <property type="entry name" value="SHOCT"/>
    <property type="match status" value="1"/>
</dbReference>
<reference evidence="3 4" key="1">
    <citation type="submission" date="2016-10" db="EMBL/GenBank/DDBJ databases">
        <authorList>
            <person name="de Groot N.N."/>
        </authorList>
    </citation>
    <scope>NUCLEOTIDE SEQUENCE [LARGE SCALE GENOMIC DNA]</scope>
    <source>
        <strain evidence="3 4">A52C2</strain>
    </source>
</reference>
<protein>
    <submittedName>
        <fullName evidence="3">Uncharacterized membrane protein YhaH, DUF805 family</fullName>
    </submittedName>
</protein>
<keyword evidence="1" id="KW-0472">Membrane</keyword>
<dbReference type="STRING" id="1855383.SAMN05216548_114116"/>
<dbReference type="AlphaFoldDB" id="A0A1H9N0X1"/>
<keyword evidence="1" id="KW-0812">Transmembrane</keyword>
<feature type="domain" description="SHOCT" evidence="2">
    <location>
        <begin position="164"/>
        <end position="188"/>
    </location>
</feature>
<evidence type="ECO:0000313" key="3">
    <source>
        <dbReference type="EMBL" id="SER28993.1"/>
    </source>
</evidence>
<name>A0A1H9N0X1_9HYPH</name>
<keyword evidence="1" id="KW-1133">Transmembrane helix</keyword>
<dbReference type="GO" id="GO:0005886">
    <property type="term" value="C:plasma membrane"/>
    <property type="evidence" value="ECO:0007669"/>
    <property type="project" value="TreeGrafter"/>
</dbReference>
<keyword evidence="4" id="KW-1185">Reference proteome</keyword>
<accession>A0A1H9N0X1</accession>
<dbReference type="InterPro" id="IPR008523">
    <property type="entry name" value="DUF805"/>
</dbReference>
<sequence length="196" mass="22416">MNWYLKAMRRYFEWRGRSARAEFWYFTLFYLIISFLSGVVDYLLGYTDVDQLTPVNTLVILVHIIPTITVSIRRFHDRDQSGWRTLGLIVPIANLVLLADLARRGTDGPNRFGDDPLDPIADPHVHSRLLQAGAPRSVPVVNPRRPTFTSHNAAVPSSSNSLIEEIERLDQLRRNGVISEQEFDRLKANTMKRADA</sequence>
<dbReference type="Proteomes" id="UP000199647">
    <property type="component" value="Unassembled WGS sequence"/>
</dbReference>
<evidence type="ECO:0000256" key="1">
    <source>
        <dbReference type="SAM" id="Phobius"/>
    </source>
</evidence>
<dbReference type="PANTHER" id="PTHR34980">
    <property type="entry name" value="INNER MEMBRANE PROTEIN-RELATED-RELATED"/>
    <property type="match status" value="1"/>
</dbReference>
<organism evidence="3 4">
    <name type="scientific">Faunimonas pinastri</name>
    <dbReference type="NCBI Taxonomy" id="1855383"/>
    <lineage>
        <taxon>Bacteria</taxon>
        <taxon>Pseudomonadati</taxon>
        <taxon>Pseudomonadota</taxon>
        <taxon>Alphaproteobacteria</taxon>
        <taxon>Hyphomicrobiales</taxon>
        <taxon>Afifellaceae</taxon>
        <taxon>Faunimonas</taxon>
    </lineage>
</organism>
<dbReference type="PANTHER" id="PTHR34980:SF2">
    <property type="entry name" value="INNER MEMBRANE PROTEIN YHAH-RELATED"/>
    <property type="match status" value="1"/>
</dbReference>
<dbReference type="RefSeq" id="WP_092498625.1">
    <property type="nucleotide sequence ID" value="NZ_FOFG01000014.1"/>
</dbReference>
<dbReference type="InterPro" id="IPR018649">
    <property type="entry name" value="SHOCT"/>
</dbReference>